<organism evidence="2 3">
    <name type="scientific">Halosimplex carlsbadense 2-9-1</name>
    <dbReference type="NCBI Taxonomy" id="797114"/>
    <lineage>
        <taxon>Archaea</taxon>
        <taxon>Methanobacteriati</taxon>
        <taxon>Methanobacteriota</taxon>
        <taxon>Stenosarchaea group</taxon>
        <taxon>Halobacteria</taxon>
        <taxon>Halobacteriales</taxon>
        <taxon>Haloarculaceae</taxon>
        <taxon>Halosimplex</taxon>
    </lineage>
</organism>
<dbReference type="Gene3D" id="3.40.50.12370">
    <property type="match status" value="1"/>
</dbReference>
<dbReference type="RefSeq" id="WP_006886073.1">
    <property type="nucleotide sequence ID" value="NZ_AOIU01000049.1"/>
</dbReference>
<gene>
    <name evidence="2" type="ORF">C475_22044</name>
</gene>
<dbReference type="SUPFAM" id="SSF52402">
    <property type="entry name" value="Adenine nucleotide alpha hydrolases-like"/>
    <property type="match status" value="1"/>
</dbReference>
<protein>
    <recommendedName>
        <fullName evidence="1">UspA domain-containing protein</fullName>
    </recommendedName>
</protein>
<dbReference type="eggNOG" id="arCOG00451">
    <property type="taxonomic scope" value="Archaea"/>
</dbReference>
<dbReference type="OrthoDB" id="157328at2157"/>
<dbReference type="Proteomes" id="UP000011626">
    <property type="component" value="Unassembled WGS sequence"/>
</dbReference>
<feature type="domain" description="UspA" evidence="1">
    <location>
        <begin position="115"/>
        <end position="236"/>
    </location>
</feature>
<dbReference type="Pfam" id="PF00582">
    <property type="entry name" value="Usp"/>
    <property type="match status" value="1"/>
</dbReference>
<accession>M0CBE4</accession>
<evidence type="ECO:0000313" key="3">
    <source>
        <dbReference type="Proteomes" id="UP000011626"/>
    </source>
</evidence>
<sequence>MTPTDDVTVLVPVDISGSYSLPVPVLELLSSVHVVVLGYYPVPSQAAPAQIKHQHEASARRQLEAVANHLSNHADAVTDILVFTHDRDESVDRIADTYDVDAILTPGEGASINRLLVPLRGDSNIENILSLVTALLNATNASATLFHSVDASDSDGHGEGILEAAVDNLAGRGIDRSRIDKQLSTDDDTVSDILTAEDGYDVLVIGESEPSLRDRILGRVPSRLLSNTPKPVFVVRDTNGTTTDS</sequence>
<name>M0CBE4_9EURY</name>
<keyword evidence="3" id="KW-1185">Reference proteome</keyword>
<evidence type="ECO:0000259" key="1">
    <source>
        <dbReference type="Pfam" id="PF00582"/>
    </source>
</evidence>
<dbReference type="AlphaFoldDB" id="M0CBE4"/>
<evidence type="ECO:0000313" key="2">
    <source>
        <dbReference type="EMBL" id="ELZ19672.1"/>
    </source>
</evidence>
<reference evidence="2 3" key="1">
    <citation type="journal article" date="2014" name="PLoS Genet.">
        <title>Phylogenetically driven sequencing of extremely halophilic archaea reveals strategies for static and dynamic osmo-response.</title>
        <authorList>
            <person name="Becker E.A."/>
            <person name="Seitzer P.M."/>
            <person name="Tritt A."/>
            <person name="Larsen D."/>
            <person name="Krusor M."/>
            <person name="Yao A.I."/>
            <person name="Wu D."/>
            <person name="Madern D."/>
            <person name="Eisen J.A."/>
            <person name="Darling A.E."/>
            <person name="Facciotti M.T."/>
        </authorList>
    </citation>
    <scope>NUCLEOTIDE SEQUENCE [LARGE SCALE GENOMIC DNA]</scope>
    <source>
        <strain evidence="2 3">2-9-1</strain>
    </source>
</reference>
<dbReference type="EMBL" id="AOIU01000049">
    <property type="protein sequence ID" value="ELZ19672.1"/>
    <property type="molecule type" value="Genomic_DNA"/>
</dbReference>
<dbReference type="InterPro" id="IPR006016">
    <property type="entry name" value="UspA"/>
</dbReference>
<comment type="caution">
    <text evidence="2">The sequence shown here is derived from an EMBL/GenBank/DDBJ whole genome shotgun (WGS) entry which is preliminary data.</text>
</comment>
<proteinExistence type="predicted"/>